<dbReference type="PANTHER" id="PTHR35585">
    <property type="entry name" value="HHE DOMAIN PROTEIN (AFU_ORTHOLOGUE AFUA_4G00730)"/>
    <property type="match status" value="1"/>
</dbReference>
<proteinExistence type="predicted"/>
<comment type="caution">
    <text evidence="2">The sequence shown here is derived from an EMBL/GenBank/DDBJ whole genome shotgun (WGS) entry which is preliminary data.</text>
</comment>
<evidence type="ECO:0000313" key="3">
    <source>
        <dbReference type="Proteomes" id="UP000636661"/>
    </source>
</evidence>
<protein>
    <recommendedName>
        <fullName evidence="1">Hemerythrin-like domain-containing protein</fullName>
    </recommendedName>
</protein>
<sequence length="203" mass="22718">MAPHGGRNPVLGGGIRGIRRTGHIVHGSKESPMPASTATKTNDVVELILRDHRKMEELFRTMRNVEADRAGALQEFSALLVAHAAAEESEVYPALRRYKNVDDEDVEHSLHEHEEGNEALLALLEVEDVGSEEWDEKLEELVTAVNHHADEEERTLLNDARENVSDERRAELGAAFRKARAEQLEADCGRLENVRRLVESSSD</sequence>
<dbReference type="Pfam" id="PF01814">
    <property type="entry name" value="Hemerythrin"/>
    <property type="match status" value="1"/>
</dbReference>
<dbReference type="EMBL" id="BMTP01000012">
    <property type="protein sequence ID" value="GGU51449.1"/>
    <property type="molecule type" value="Genomic_DNA"/>
</dbReference>
<dbReference type="PANTHER" id="PTHR35585:SF1">
    <property type="entry name" value="HHE DOMAIN PROTEIN (AFU_ORTHOLOGUE AFUA_4G00730)"/>
    <property type="match status" value="1"/>
</dbReference>
<dbReference type="AlphaFoldDB" id="A0A918M5H6"/>
<keyword evidence="3" id="KW-1185">Reference proteome</keyword>
<gene>
    <name evidence="2" type="ORF">GCM10010274_45240</name>
</gene>
<dbReference type="InterPro" id="IPR012312">
    <property type="entry name" value="Hemerythrin-like"/>
</dbReference>
<reference evidence="2" key="2">
    <citation type="submission" date="2020-09" db="EMBL/GenBank/DDBJ databases">
        <authorList>
            <person name="Sun Q."/>
            <person name="Ohkuma M."/>
        </authorList>
    </citation>
    <scope>NUCLEOTIDE SEQUENCE</scope>
    <source>
        <strain evidence="2">JCM 4391</strain>
    </source>
</reference>
<reference evidence="2" key="1">
    <citation type="journal article" date="2014" name="Int. J. Syst. Evol. Microbiol.">
        <title>Complete genome sequence of Corynebacterium casei LMG S-19264T (=DSM 44701T), isolated from a smear-ripened cheese.</title>
        <authorList>
            <consortium name="US DOE Joint Genome Institute (JGI-PGF)"/>
            <person name="Walter F."/>
            <person name="Albersmeier A."/>
            <person name="Kalinowski J."/>
            <person name="Ruckert C."/>
        </authorList>
    </citation>
    <scope>NUCLEOTIDE SEQUENCE</scope>
    <source>
        <strain evidence="2">JCM 4391</strain>
    </source>
</reference>
<evidence type="ECO:0000313" key="2">
    <source>
        <dbReference type="EMBL" id="GGU51449.1"/>
    </source>
</evidence>
<evidence type="ECO:0000259" key="1">
    <source>
        <dbReference type="Pfam" id="PF01814"/>
    </source>
</evidence>
<dbReference type="Proteomes" id="UP000636661">
    <property type="component" value="Unassembled WGS sequence"/>
</dbReference>
<dbReference type="Gene3D" id="1.20.120.520">
    <property type="entry name" value="nmb1532 protein domain like"/>
    <property type="match status" value="1"/>
</dbReference>
<feature type="domain" description="Hemerythrin-like" evidence="1">
    <location>
        <begin position="44"/>
        <end position="157"/>
    </location>
</feature>
<accession>A0A918M5H6</accession>
<organism evidence="2 3">
    <name type="scientific">Streptomyces lavendofoliae</name>
    <dbReference type="NCBI Taxonomy" id="67314"/>
    <lineage>
        <taxon>Bacteria</taxon>
        <taxon>Bacillati</taxon>
        <taxon>Actinomycetota</taxon>
        <taxon>Actinomycetes</taxon>
        <taxon>Kitasatosporales</taxon>
        <taxon>Streptomycetaceae</taxon>
        <taxon>Streptomyces</taxon>
    </lineage>
</organism>
<name>A0A918M5H6_9ACTN</name>